<name>A0ABY6HQ36_9ARCH</name>
<reference evidence="1" key="1">
    <citation type="submission" date="2022-09" db="EMBL/GenBank/DDBJ databases">
        <title>Actin cytoskeleton and complex cell architecture in an #Asgard archaeon.</title>
        <authorList>
            <person name="Ponce Toledo R.I."/>
            <person name="Schleper C."/>
            <person name="Rodrigues Oliveira T."/>
            <person name="Wollweber F."/>
            <person name="Xu J."/>
            <person name="Rittmann S."/>
            <person name="Klingl A."/>
            <person name="Pilhofer M."/>
        </authorList>
    </citation>
    <scope>NUCLEOTIDE SEQUENCE</scope>
    <source>
        <strain evidence="1">B-35</strain>
    </source>
</reference>
<evidence type="ECO:0000313" key="1">
    <source>
        <dbReference type="EMBL" id="UYP45625.1"/>
    </source>
</evidence>
<dbReference type="Proteomes" id="UP001208689">
    <property type="component" value="Chromosome"/>
</dbReference>
<evidence type="ECO:0000313" key="2">
    <source>
        <dbReference type="Proteomes" id="UP001208689"/>
    </source>
</evidence>
<sequence length="87" mass="9857">MDKTIQALFFGDNFQEKIPQIMKTPDENCIECNLGRNIIGGISKDGNDQVDFGLQPEDANQILHLLKKHPALINFKPDNFDLISEDQ</sequence>
<protein>
    <submittedName>
        <fullName evidence="1">Uncharacterized protein</fullName>
    </submittedName>
</protein>
<proteinExistence type="predicted"/>
<organism evidence="1 2">
    <name type="scientific">Candidatus Lokiarchaeum ossiferum</name>
    <dbReference type="NCBI Taxonomy" id="2951803"/>
    <lineage>
        <taxon>Archaea</taxon>
        <taxon>Promethearchaeati</taxon>
        <taxon>Promethearchaeota</taxon>
        <taxon>Promethearchaeia</taxon>
        <taxon>Promethearchaeales</taxon>
        <taxon>Promethearchaeaceae</taxon>
        <taxon>Candidatus Lokiarchaeum</taxon>
    </lineage>
</organism>
<dbReference type="EMBL" id="CP104013">
    <property type="protein sequence ID" value="UYP45625.1"/>
    <property type="molecule type" value="Genomic_DNA"/>
</dbReference>
<keyword evidence="2" id="KW-1185">Reference proteome</keyword>
<accession>A0ABY6HQ36</accession>
<gene>
    <name evidence="1" type="ORF">NEF87_001910</name>
</gene>